<dbReference type="EMBL" id="CAJMWS010000628">
    <property type="protein sequence ID" value="CAE6455888.1"/>
    <property type="molecule type" value="Genomic_DNA"/>
</dbReference>
<name>A0A8H3BGW0_9AGAM</name>
<evidence type="ECO:0000259" key="1">
    <source>
        <dbReference type="PROSITE" id="PS50011"/>
    </source>
</evidence>
<dbReference type="SUPFAM" id="SSF56112">
    <property type="entry name" value="Protein kinase-like (PK-like)"/>
    <property type="match status" value="1"/>
</dbReference>
<evidence type="ECO:0000313" key="2">
    <source>
        <dbReference type="EMBL" id="CAE6455888.1"/>
    </source>
</evidence>
<dbReference type="GO" id="GO:0005634">
    <property type="term" value="C:nucleus"/>
    <property type="evidence" value="ECO:0007669"/>
    <property type="project" value="TreeGrafter"/>
</dbReference>
<reference evidence="2" key="1">
    <citation type="submission" date="2021-01" db="EMBL/GenBank/DDBJ databases">
        <authorList>
            <person name="Kaushik A."/>
        </authorList>
    </citation>
    <scope>NUCLEOTIDE SEQUENCE</scope>
    <source>
        <strain evidence="2">AG1-1C</strain>
    </source>
</reference>
<dbReference type="PANTHER" id="PTHR44167:SF24">
    <property type="entry name" value="SERINE_THREONINE-PROTEIN KINASE CHK2"/>
    <property type="match status" value="1"/>
</dbReference>
<dbReference type="AlphaFoldDB" id="A0A8H3BGW0"/>
<dbReference type="GO" id="GO:0005524">
    <property type="term" value="F:ATP binding"/>
    <property type="evidence" value="ECO:0007669"/>
    <property type="project" value="InterPro"/>
</dbReference>
<dbReference type="SMART" id="SM00220">
    <property type="entry name" value="S_TKc"/>
    <property type="match status" value="1"/>
</dbReference>
<proteinExistence type="predicted"/>
<organism evidence="2 3">
    <name type="scientific">Rhizoctonia solani</name>
    <dbReference type="NCBI Taxonomy" id="456999"/>
    <lineage>
        <taxon>Eukaryota</taxon>
        <taxon>Fungi</taxon>
        <taxon>Dikarya</taxon>
        <taxon>Basidiomycota</taxon>
        <taxon>Agaricomycotina</taxon>
        <taxon>Agaricomycetes</taxon>
        <taxon>Cantharellales</taxon>
        <taxon>Ceratobasidiaceae</taxon>
        <taxon>Rhizoctonia</taxon>
    </lineage>
</organism>
<dbReference type="Gene3D" id="1.10.510.10">
    <property type="entry name" value="Transferase(Phosphotransferase) domain 1"/>
    <property type="match status" value="1"/>
</dbReference>
<gene>
    <name evidence="2" type="ORF">RDB_LOCUS152373</name>
</gene>
<dbReference type="GO" id="GO:0004674">
    <property type="term" value="F:protein serine/threonine kinase activity"/>
    <property type="evidence" value="ECO:0007669"/>
    <property type="project" value="TreeGrafter"/>
</dbReference>
<comment type="caution">
    <text evidence="2">The sequence shown here is derived from an EMBL/GenBank/DDBJ whole genome shotgun (WGS) entry which is preliminary data.</text>
</comment>
<sequence>MDEPQVNDILSSVDKRSGVEERWVSYQPYLLSKGYRLRQRYQPDWIPSWKASGLRASSCEDSIDSMPLRVLDATRTYDEAQVMVKMLIPKQGEGEDEVAVLRYFSSPPLKDNMANHVVPCLDTFPIPGTEHGHFVVMPLLRQYDDLPFHSIAEVHDFLQQIFEGLIFMHKNNVVHCDIGSPNIMMNSRVLYDEPFHPVDSHLSLDIKRMIYPRYSRLEKNIRYYLIDMGFATWFRNPSVPRLVTGKPARIMAPEQKTTGPYDPFLVDIYQLGKVIRQDLIPQNSALDFLIPLAEDMTRSDPSSRPTLIKAQRSMNTAFAGFSGVKYRWPLVPGGAGFRARWIYFVWGVALEVRHWLDNILRLFLRVEV</sequence>
<feature type="domain" description="Protein kinase" evidence="1">
    <location>
        <begin position="1"/>
        <end position="368"/>
    </location>
</feature>
<dbReference type="Proteomes" id="UP000663846">
    <property type="component" value="Unassembled WGS sequence"/>
</dbReference>
<evidence type="ECO:0000313" key="3">
    <source>
        <dbReference type="Proteomes" id="UP000663846"/>
    </source>
</evidence>
<dbReference type="GO" id="GO:0044773">
    <property type="term" value="P:mitotic DNA damage checkpoint signaling"/>
    <property type="evidence" value="ECO:0007669"/>
    <property type="project" value="TreeGrafter"/>
</dbReference>
<accession>A0A8H3BGW0</accession>
<dbReference type="PANTHER" id="PTHR44167">
    <property type="entry name" value="OVARIAN-SPECIFIC SERINE/THREONINE-PROTEIN KINASE LOK-RELATED"/>
    <property type="match status" value="1"/>
</dbReference>
<dbReference type="InterPro" id="IPR011009">
    <property type="entry name" value="Kinase-like_dom_sf"/>
</dbReference>
<protein>
    <recommendedName>
        <fullName evidence="1">Protein kinase domain-containing protein</fullName>
    </recommendedName>
</protein>
<dbReference type="Gene3D" id="3.30.200.20">
    <property type="entry name" value="Phosphorylase Kinase, domain 1"/>
    <property type="match status" value="1"/>
</dbReference>
<dbReference type="InterPro" id="IPR000719">
    <property type="entry name" value="Prot_kinase_dom"/>
</dbReference>
<dbReference type="PROSITE" id="PS50011">
    <property type="entry name" value="PROTEIN_KINASE_DOM"/>
    <property type="match status" value="1"/>
</dbReference>